<evidence type="ECO:0000256" key="1">
    <source>
        <dbReference type="ARBA" id="ARBA00022448"/>
    </source>
</evidence>
<dbReference type="SUPFAM" id="SSF52540">
    <property type="entry name" value="P-loop containing nucleoside triphosphate hydrolases"/>
    <property type="match status" value="1"/>
</dbReference>
<feature type="domain" description="ABC transporter" evidence="5">
    <location>
        <begin position="7"/>
        <end position="244"/>
    </location>
</feature>
<dbReference type="EC" id="7.6.2.9" evidence="4"/>
<sequence length="358" mass="38087">MAERNGLDIDGVRVDYGSQTVLHDLTLHVPVGVPATGAASATALLGPSGCGKSTLIRAIAGLETLHTGRIRFDGQDVSRVPPHRRDFGVVFQTGQLFESQTVSRNIAYGLRARRWSRRDIAARVDELLTLTRLTVLRDRPATALSGGQAQRVALARALAPRPRLLLLDEPLSALDRRLRDELAAEIRDILQATGTPTVLVTHDHSEAAAMADRIAVMRDGGIVQVLPPDELWRRPRDPWVAEFLGCTAIVDADVRDGLATTRFGALPVDRADGPVQLGLRPESLRVVAASGADPAGVLAEVIRVVSLPTGFRLRVRLVGVGATDGAGECTEVDAVADGPVGARVRVGLDAERVAVIGG</sequence>
<evidence type="ECO:0000313" key="7">
    <source>
        <dbReference type="Proteomes" id="UP000186218"/>
    </source>
</evidence>
<accession>A0A1N7FS38</accession>
<gene>
    <name evidence="6" type="ORF">SAMN05445060_2236</name>
</gene>
<dbReference type="GO" id="GO:0005524">
    <property type="term" value="F:ATP binding"/>
    <property type="evidence" value="ECO:0007669"/>
    <property type="project" value="UniProtKB-KW"/>
</dbReference>
<protein>
    <recommendedName>
        <fullName evidence="4">ABC-type quaternary amine transporter</fullName>
        <ecNumber evidence="4">7.6.2.9</ecNumber>
    </recommendedName>
</protein>
<proteinExistence type="predicted"/>
<keyword evidence="2" id="KW-0547">Nucleotide-binding</keyword>
<dbReference type="Proteomes" id="UP000186218">
    <property type="component" value="Unassembled WGS sequence"/>
</dbReference>
<dbReference type="FunFam" id="3.40.50.300:FF:000425">
    <property type="entry name" value="Probable ABC transporter, ATP-binding subunit"/>
    <property type="match status" value="1"/>
</dbReference>
<dbReference type="Pfam" id="PF00005">
    <property type="entry name" value="ABC_tran"/>
    <property type="match status" value="1"/>
</dbReference>
<dbReference type="EMBL" id="FTNT01000006">
    <property type="protein sequence ID" value="SIS03130.1"/>
    <property type="molecule type" value="Genomic_DNA"/>
</dbReference>
<dbReference type="InterPro" id="IPR017871">
    <property type="entry name" value="ABC_transporter-like_CS"/>
</dbReference>
<dbReference type="GO" id="GO:0015418">
    <property type="term" value="F:ABC-type quaternary ammonium compound transporting activity"/>
    <property type="evidence" value="ECO:0007669"/>
    <property type="project" value="UniProtKB-EC"/>
</dbReference>
<evidence type="ECO:0000256" key="3">
    <source>
        <dbReference type="ARBA" id="ARBA00022840"/>
    </source>
</evidence>
<dbReference type="Gene3D" id="3.40.50.300">
    <property type="entry name" value="P-loop containing nucleotide triphosphate hydrolases"/>
    <property type="match status" value="1"/>
</dbReference>
<dbReference type="SMART" id="SM00382">
    <property type="entry name" value="AAA"/>
    <property type="match status" value="1"/>
</dbReference>
<keyword evidence="7" id="KW-1185">Reference proteome</keyword>
<dbReference type="PANTHER" id="PTHR42781">
    <property type="entry name" value="SPERMIDINE/PUTRESCINE IMPORT ATP-BINDING PROTEIN POTA"/>
    <property type="match status" value="1"/>
</dbReference>
<evidence type="ECO:0000259" key="5">
    <source>
        <dbReference type="PROSITE" id="PS50893"/>
    </source>
</evidence>
<dbReference type="InterPro" id="IPR050093">
    <property type="entry name" value="ABC_SmlMolc_Importer"/>
</dbReference>
<name>A0A1N7FS38_9NOCA</name>
<evidence type="ECO:0000256" key="4">
    <source>
        <dbReference type="ARBA" id="ARBA00066388"/>
    </source>
</evidence>
<dbReference type="InterPro" id="IPR027417">
    <property type="entry name" value="P-loop_NTPase"/>
</dbReference>
<keyword evidence="3 6" id="KW-0067">ATP-binding</keyword>
<evidence type="ECO:0000313" key="6">
    <source>
        <dbReference type="EMBL" id="SIS03130.1"/>
    </source>
</evidence>
<dbReference type="OrthoDB" id="9802264at2"/>
<keyword evidence="1" id="KW-0813">Transport</keyword>
<dbReference type="PROSITE" id="PS00211">
    <property type="entry name" value="ABC_TRANSPORTER_1"/>
    <property type="match status" value="1"/>
</dbReference>
<evidence type="ECO:0000256" key="2">
    <source>
        <dbReference type="ARBA" id="ARBA00022741"/>
    </source>
</evidence>
<reference evidence="6 7" key="1">
    <citation type="submission" date="2017-01" db="EMBL/GenBank/DDBJ databases">
        <authorList>
            <person name="Mah S.A."/>
            <person name="Swanson W.J."/>
            <person name="Moy G.W."/>
            <person name="Vacquier V.D."/>
        </authorList>
    </citation>
    <scope>NUCLEOTIDE SEQUENCE [LARGE SCALE GENOMIC DNA]</scope>
    <source>
        <strain evidence="6 7">CPCC 203464</strain>
    </source>
</reference>
<organism evidence="6 7">
    <name type="scientific">Williamsia sterculiae</name>
    <dbReference type="NCBI Taxonomy" id="1344003"/>
    <lineage>
        <taxon>Bacteria</taxon>
        <taxon>Bacillati</taxon>
        <taxon>Actinomycetota</taxon>
        <taxon>Actinomycetes</taxon>
        <taxon>Mycobacteriales</taxon>
        <taxon>Nocardiaceae</taxon>
        <taxon>Williamsia</taxon>
    </lineage>
</organism>
<dbReference type="AlphaFoldDB" id="A0A1N7FS38"/>
<dbReference type="InterPro" id="IPR003593">
    <property type="entry name" value="AAA+_ATPase"/>
</dbReference>
<dbReference type="InterPro" id="IPR008995">
    <property type="entry name" value="Mo/tungstate-bd_C_term_dom"/>
</dbReference>
<dbReference type="RefSeq" id="WP_076479505.1">
    <property type="nucleotide sequence ID" value="NZ_FTNT01000006.1"/>
</dbReference>
<dbReference type="STRING" id="1344003.SAMN05445060_2236"/>
<dbReference type="PROSITE" id="PS50893">
    <property type="entry name" value="ABC_TRANSPORTER_2"/>
    <property type="match status" value="1"/>
</dbReference>
<dbReference type="PANTHER" id="PTHR42781:SF4">
    <property type="entry name" value="SPERMIDINE_PUTRESCINE IMPORT ATP-BINDING PROTEIN POTA"/>
    <property type="match status" value="1"/>
</dbReference>
<dbReference type="InterPro" id="IPR003439">
    <property type="entry name" value="ABC_transporter-like_ATP-bd"/>
</dbReference>
<dbReference type="SUPFAM" id="SSF50331">
    <property type="entry name" value="MOP-like"/>
    <property type="match status" value="1"/>
</dbReference>
<dbReference type="GO" id="GO:0016887">
    <property type="term" value="F:ATP hydrolysis activity"/>
    <property type="evidence" value="ECO:0007669"/>
    <property type="project" value="InterPro"/>
</dbReference>